<protein>
    <submittedName>
        <fullName evidence="18">Uncharacterized protein</fullName>
    </submittedName>
</protein>
<dbReference type="Gene3D" id="1.20.58.390">
    <property type="entry name" value="Neurotransmitter-gated ion-channel transmembrane domain"/>
    <property type="match status" value="1"/>
</dbReference>
<evidence type="ECO:0000256" key="10">
    <source>
        <dbReference type="ARBA" id="ARBA00023170"/>
    </source>
</evidence>
<dbReference type="PANTHER" id="PTHR18945">
    <property type="entry name" value="NEUROTRANSMITTER GATED ION CHANNEL"/>
    <property type="match status" value="1"/>
</dbReference>
<keyword evidence="19" id="KW-1185">Reference proteome</keyword>
<feature type="transmembrane region" description="Helical" evidence="15">
    <location>
        <begin position="301"/>
        <end position="319"/>
    </location>
</feature>
<feature type="domain" description="Neurotransmitter-gated ion-channel ligand-binding" evidence="16">
    <location>
        <begin position="45"/>
        <end position="265"/>
    </location>
</feature>
<dbReference type="SUPFAM" id="SSF63712">
    <property type="entry name" value="Nicotinic receptor ligand binding domain-like"/>
    <property type="match status" value="1"/>
</dbReference>
<organism evidence="18 19">
    <name type="scientific">Cichlidogyrus casuarinus</name>
    <dbReference type="NCBI Taxonomy" id="1844966"/>
    <lineage>
        <taxon>Eukaryota</taxon>
        <taxon>Metazoa</taxon>
        <taxon>Spiralia</taxon>
        <taxon>Lophotrochozoa</taxon>
        <taxon>Platyhelminthes</taxon>
        <taxon>Monogenea</taxon>
        <taxon>Monopisthocotylea</taxon>
        <taxon>Dactylogyridea</taxon>
        <taxon>Ancyrocephalidae</taxon>
        <taxon>Cichlidogyrus</taxon>
    </lineage>
</organism>
<dbReference type="InterPro" id="IPR018000">
    <property type="entry name" value="Neurotransmitter_ion_chnl_CS"/>
</dbReference>
<evidence type="ECO:0000256" key="2">
    <source>
        <dbReference type="ARBA" id="ARBA00022448"/>
    </source>
</evidence>
<dbReference type="InterPro" id="IPR036719">
    <property type="entry name" value="Neuro-gated_channel_TM_sf"/>
</dbReference>
<dbReference type="AlphaFoldDB" id="A0ABD2QK94"/>
<evidence type="ECO:0000256" key="4">
    <source>
        <dbReference type="ARBA" id="ARBA00022692"/>
    </source>
</evidence>
<keyword evidence="4 15" id="KW-0812">Transmembrane</keyword>
<keyword evidence="13 15" id="KW-0407">Ion channel</keyword>
<keyword evidence="11" id="KW-0325">Glycoprotein</keyword>
<dbReference type="SUPFAM" id="SSF90112">
    <property type="entry name" value="Neurotransmitter-gated ion-channel transmembrane pore"/>
    <property type="match status" value="1"/>
</dbReference>
<keyword evidence="12" id="KW-1071">Ligand-gated ion channel</keyword>
<evidence type="ECO:0000256" key="13">
    <source>
        <dbReference type="ARBA" id="ARBA00023303"/>
    </source>
</evidence>
<evidence type="ECO:0000256" key="15">
    <source>
        <dbReference type="RuleBase" id="RU000687"/>
    </source>
</evidence>
<evidence type="ECO:0000256" key="6">
    <source>
        <dbReference type="ARBA" id="ARBA00023018"/>
    </source>
</evidence>
<evidence type="ECO:0000256" key="5">
    <source>
        <dbReference type="ARBA" id="ARBA00022989"/>
    </source>
</evidence>
<evidence type="ECO:0000259" key="16">
    <source>
        <dbReference type="Pfam" id="PF02931"/>
    </source>
</evidence>
<dbReference type="FunFam" id="2.70.170.10:FF:000016">
    <property type="entry name" value="Nicotinic acetylcholine receptor subunit"/>
    <property type="match status" value="1"/>
</dbReference>
<comment type="subcellular location">
    <subcellularLocation>
        <location evidence="14">Synaptic cell membrane</location>
        <topology evidence="14">Multi-pass membrane protein</topology>
    </subcellularLocation>
</comment>
<keyword evidence="2 15" id="KW-0813">Transport</keyword>
<evidence type="ECO:0000313" key="19">
    <source>
        <dbReference type="Proteomes" id="UP001626550"/>
    </source>
</evidence>
<dbReference type="GO" id="GO:0097060">
    <property type="term" value="C:synaptic membrane"/>
    <property type="evidence" value="ECO:0007669"/>
    <property type="project" value="UniProtKB-SubCell"/>
</dbReference>
<gene>
    <name evidence="18" type="ORF">Ciccas_001362</name>
</gene>
<sequence>MLMEYNLAQESLQAQRCAWGIASSFARIGSGTQSDAPDQDDRWIEKKLIKTILEGYEKGARPVADNKNLAVDSKMEQIKVEFGLGLIQILDLNENEQILSTNLRNMFKWQDQHLKWEPKDFGGIEYVNIPTSKIWIPDVTLYNYADERLEEKRDCNARVRFDGYVVWQPMSIMKSTCAVIIKYFPYDKQRCSMKFGPWTYDASRVNLTIIKYNGTSNNAFDVSELHQSPEWTLLNHTAKLTIRKYSCCVETYVDVCYKIDIKRQPAFYNYVLILPCFLLSMLTLVLFWLPPETPAKMVLGMNIFVAFFLLLMLLVQSIPNASSEFPLIGNYYCMNMVLVTLSTFLCLIVVNFHFRGDTRSRVPKWLRVVSSQKHLI</sequence>
<evidence type="ECO:0000256" key="3">
    <source>
        <dbReference type="ARBA" id="ARBA00022475"/>
    </source>
</evidence>
<keyword evidence="3" id="KW-1003">Cell membrane</keyword>
<accession>A0ABD2QK94</accession>
<evidence type="ECO:0000256" key="9">
    <source>
        <dbReference type="ARBA" id="ARBA00023157"/>
    </source>
</evidence>
<dbReference type="InterPro" id="IPR036734">
    <property type="entry name" value="Neur_chan_lig-bd_sf"/>
</dbReference>
<comment type="similarity">
    <text evidence="1">Belongs to the ligand-gated ion channel (TC 1.A.9) family. Acetylcholine receptor (TC 1.A.9.1) subfamily.</text>
</comment>
<comment type="caution">
    <text evidence="15">Lacks conserved residue(s) required for the propagation of feature annotation.</text>
</comment>
<keyword evidence="7 15" id="KW-0406">Ion transport</keyword>
<evidence type="ECO:0000256" key="11">
    <source>
        <dbReference type="ARBA" id="ARBA00023180"/>
    </source>
</evidence>
<dbReference type="EMBL" id="JBJKFK010000087">
    <property type="protein sequence ID" value="KAL3319958.1"/>
    <property type="molecule type" value="Genomic_DNA"/>
</dbReference>
<dbReference type="CDD" id="cd19051">
    <property type="entry name" value="LGIC_TM_cation"/>
    <property type="match status" value="1"/>
</dbReference>
<dbReference type="PRINTS" id="PR00254">
    <property type="entry name" value="NICOTINICR"/>
</dbReference>
<proteinExistence type="inferred from homology"/>
<feature type="transmembrane region" description="Helical" evidence="15">
    <location>
        <begin position="331"/>
        <end position="354"/>
    </location>
</feature>
<feature type="transmembrane region" description="Helical" evidence="15">
    <location>
        <begin position="267"/>
        <end position="289"/>
    </location>
</feature>
<dbReference type="Proteomes" id="UP001626550">
    <property type="component" value="Unassembled WGS sequence"/>
</dbReference>
<dbReference type="Gene3D" id="2.70.170.10">
    <property type="entry name" value="Neurotransmitter-gated ion-channel ligand-binding domain"/>
    <property type="match status" value="1"/>
</dbReference>
<keyword evidence="10" id="KW-0675">Receptor</keyword>
<evidence type="ECO:0000256" key="14">
    <source>
        <dbReference type="ARBA" id="ARBA00034099"/>
    </source>
</evidence>
<dbReference type="Pfam" id="PF02932">
    <property type="entry name" value="Neur_chan_memb"/>
    <property type="match status" value="1"/>
</dbReference>
<dbReference type="PROSITE" id="PS00236">
    <property type="entry name" value="NEUROTR_ION_CHANNEL"/>
    <property type="match status" value="1"/>
</dbReference>
<reference evidence="18 19" key="1">
    <citation type="submission" date="2024-11" db="EMBL/GenBank/DDBJ databases">
        <title>Adaptive evolution of stress response genes in parasites aligns with host niche diversity.</title>
        <authorList>
            <person name="Hahn C."/>
            <person name="Resl P."/>
        </authorList>
    </citation>
    <scope>NUCLEOTIDE SEQUENCE [LARGE SCALE GENOMIC DNA]</scope>
    <source>
        <strain evidence="18">EGGRZ-B1_66</strain>
        <tissue evidence="18">Body</tissue>
    </source>
</reference>
<keyword evidence="5 15" id="KW-1133">Transmembrane helix</keyword>
<dbReference type="InterPro" id="IPR002394">
    <property type="entry name" value="Nicotinic_acetylcholine_rcpt"/>
</dbReference>
<dbReference type="InterPro" id="IPR038050">
    <property type="entry name" value="Neuro_actylchol_rec"/>
</dbReference>
<evidence type="ECO:0000313" key="18">
    <source>
        <dbReference type="EMBL" id="KAL3319958.1"/>
    </source>
</evidence>
<dbReference type="PRINTS" id="PR00252">
    <property type="entry name" value="NRIONCHANNEL"/>
</dbReference>
<dbReference type="GO" id="GO:0034220">
    <property type="term" value="P:monoatomic ion transmembrane transport"/>
    <property type="evidence" value="ECO:0007669"/>
    <property type="project" value="UniProtKB-KW"/>
</dbReference>
<keyword evidence="6" id="KW-0770">Synapse</keyword>
<evidence type="ECO:0000256" key="1">
    <source>
        <dbReference type="ARBA" id="ARBA00009237"/>
    </source>
</evidence>
<keyword evidence="9" id="KW-1015">Disulfide bond</keyword>
<evidence type="ECO:0000256" key="8">
    <source>
        <dbReference type="ARBA" id="ARBA00023136"/>
    </source>
</evidence>
<name>A0ABD2QK94_9PLAT</name>
<keyword evidence="8 15" id="KW-0472">Membrane</keyword>
<feature type="domain" description="Neurotransmitter-gated ion-channel transmembrane" evidence="17">
    <location>
        <begin position="272"/>
        <end position="372"/>
    </location>
</feature>
<dbReference type="InterPro" id="IPR006202">
    <property type="entry name" value="Neur_chan_lig-bd"/>
</dbReference>
<comment type="caution">
    <text evidence="18">The sequence shown here is derived from an EMBL/GenBank/DDBJ whole genome shotgun (WGS) entry which is preliminary data.</text>
</comment>
<evidence type="ECO:0000256" key="7">
    <source>
        <dbReference type="ARBA" id="ARBA00023065"/>
    </source>
</evidence>
<dbReference type="InterPro" id="IPR006201">
    <property type="entry name" value="Neur_channel"/>
</dbReference>
<dbReference type="Pfam" id="PF02931">
    <property type="entry name" value="Neur_chan_LBD"/>
    <property type="match status" value="1"/>
</dbReference>
<evidence type="ECO:0000256" key="12">
    <source>
        <dbReference type="ARBA" id="ARBA00023286"/>
    </source>
</evidence>
<evidence type="ECO:0000259" key="17">
    <source>
        <dbReference type="Pfam" id="PF02932"/>
    </source>
</evidence>
<dbReference type="InterPro" id="IPR006029">
    <property type="entry name" value="Neurotrans-gated_channel_TM"/>
</dbReference>